<dbReference type="GO" id="GO:0045202">
    <property type="term" value="C:synapse"/>
    <property type="evidence" value="ECO:0007669"/>
    <property type="project" value="TreeGrafter"/>
</dbReference>
<dbReference type="EMBL" id="OV651815">
    <property type="protein sequence ID" value="CAH1108657.1"/>
    <property type="molecule type" value="Genomic_DNA"/>
</dbReference>
<sequence>MSSTENLYKMRPPPPPNLSKEHVGIWVGWNCKGDKEVAREAAAKGIAVDLVVLFLSQRKQIGLEEAENYFRDEVFVWAKELLDRKQIFKVSHILTNIGVDPQEELTKVFYTTTNVELREYIGNHLNSQKKLDEHYQQLWHFLEVILRNNLLISKWKLNVDSIECLNKQEPEWKCEIASKLFLRTYDILLISFITGEALWKQLLAYNDTKLLKVWISVYYSDSTGNFDISENLLKVFKSFSITIEMINQLNSSETSANTCNLVLNDLSRFGVFCDKDSENFLKILWRLYQSNNIQNTFQIIRRTTSNISEKHFLTLLVNYCVENKYHSIMSSCVENFDIFEDCIKDNKHLELILDFRKLIHEFNERNLRSNILKVSQFLSDDLEDYLNENVMIVLSLIFFSDNSDIEKIMQQECLIIGDVTLRKCLKNLPAKLRSLSACMNRPQIIENSKITSYNLLEKHHKINVKKLFSFRFENKPLPDFNNEDLVKKFGYLKKINHLFFVKQFRPSIAAKLFLLNQYECHNDFPQGSMEQLQRKIYKIVLRDFTNSEIVSSCVAFLEMIGIKSDFIKIAVRAANLILEAGTSLQDVTTMFMNVETSPNTILSILEPIIVKEIEFDRFSDGSYLIEAIKLYDIAVNFTIFYDLKLPEMFLKSCATMNMWLPFFIFAQLKNYPTEQIKPILQSFKNPNLLEHINHSVVHDIQIDDQNVLMRERDSRNYFLSRIGVRKSLEALNQSDSIYSITSQSSYGSNSSSGGSDFLEIDISNTKATLLQTLIRCHNSTDPPRALLQACQLYKNPLLAIFATSYEPDSIHTNWLTWLAVSCGLYEMFTNFESVALNSASVTQLLNECMKNRFPNTLLQSFEIFLPTNSLRYFVEFLNLCVDRNFDIPFLKSKLDAFRSSIDKCRRFSVLSENDHEMTYLTNKIWLETTALYLLSSTIQFNVNSSYEQIQLVENFCKIDMSGYIDCPNLNDLLKILNIVYETNSEVRFDISMFFDKKNGGKAITNCLNGLLDDNMFEHASKIAEINRIVLDEILIKKWKYNFLNRDSNDADFWSKCDEEFEHFNVSADFVVGFFLHYVDIVDVNVEKYQLLKLAHQWSKKHNLPIKYNLEKRKWLAYVSLEEKWRTMDAVLVEEMPITLLFKEMAELLTQISKYEEDVSTDAFNSLKSTLNDALNAKNLWLALKLEKMFGCTDNNLDILKLCHNLAEGSILPYQLSTEQRLLITNGTHYRRFSHRRAFLSARLSSSTSHSPASASYLQQSDAIDAPVQDTLAVLCNLAEKVTSGVEMAQSVYLTYRISVNIEIPYHLIVSNTDSMKMLKDALEDDCLNKLEVVHDFFSVYKWNRDQITDFICEEIINSATKYIKAKLDHYVMWDLKMDQDFHMALQLLQDNCSLLGYKIYSYASAMHKSQVLADLDFRISKLALVIELIIISHDCFTADCNMEGISTILKKCQEIISHLLTLRSWKLIVRLLTGVGRYTEMNYVFQILKENDQFEFLLRKGSRKDNGLKTALLEYLKKFCPDNRELYKIVALHFTLFSEVAVLWEREAQSVIKNLIAISRLEMQNNKLNPETEPFVLFSNADGTKICLKKAIENYTHATEFHLQGEKLAKAMHSAKQAELIALQMSLLKGLPNNGTALCLLNLHQNQISNIIANHLSFDQALILVQSYNYQPDWASVLFEHCIIKNDHLYLKSFLKHRPLAESLVHDVSRKFMSANIDTPRELNSMKAILNKVPSVHVKYRIASELGFTDIVEELIRGGQLAYLKDTVWKKGYKG</sequence>
<dbReference type="PANTHER" id="PTHR13650:SF0">
    <property type="entry name" value="SPATACSIN"/>
    <property type="match status" value="1"/>
</dbReference>
<proteinExistence type="predicted"/>
<evidence type="ECO:0000313" key="2">
    <source>
        <dbReference type="EMBL" id="CAH1108657.1"/>
    </source>
</evidence>
<dbReference type="GO" id="GO:0007268">
    <property type="term" value="P:chemical synaptic transmission"/>
    <property type="evidence" value="ECO:0007669"/>
    <property type="project" value="TreeGrafter"/>
</dbReference>
<protein>
    <recommendedName>
        <fullName evidence="1">Spatacsin C-terminal domain-containing protein</fullName>
    </recommendedName>
</protein>
<dbReference type="InterPro" id="IPR028103">
    <property type="entry name" value="Spatacsin"/>
</dbReference>
<dbReference type="Pfam" id="PF14649">
    <property type="entry name" value="Spatacsin_C"/>
    <property type="match status" value="1"/>
</dbReference>
<organism evidence="2 3">
    <name type="scientific">Psylliodes chrysocephalus</name>
    <dbReference type="NCBI Taxonomy" id="3402493"/>
    <lineage>
        <taxon>Eukaryota</taxon>
        <taxon>Metazoa</taxon>
        <taxon>Ecdysozoa</taxon>
        <taxon>Arthropoda</taxon>
        <taxon>Hexapoda</taxon>
        <taxon>Insecta</taxon>
        <taxon>Pterygota</taxon>
        <taxon>Neoptera</taxon>
        <taxon>Endopterygota</taxon>
        <taxon>Coleoptera</taxon>
        <taxon>Polyphaga</taxon>
        <taxon>Cucujiformia</taxon>
        <taxon>Chrysomeloidea</taxon>
        <taxon>Chrysomelidae</taxon>
        <taxon>Galerucinae</taxon>
        <taxon>Alticini</taxon>
        <taxon>Psylliodes</taxon>
    </lineage>
</organism>
<dbReference type="GO" id="GO:0030425">
    <property type="term" value="C:dendrite"/>
    <property type="evidence" value="ECO:0007669"/>
    <property type="project" value="TreeGrafter"/>
</dbReference>
<reference evidence="2" key="1">
    <citation type="submission" date="2022-01" db="EMBL/GenBank/DDBJ databases">
        <authorList>
            <person name="King R."/>
        </authorList>
    </citation>
    <scope>NUCLEOTIDE SEQUENCE</scope>
</reference>
<gene>
    <name evidence="2" type="ORF">PSYICH_LOCUS9143</name>
</gene>
<evidence type="ECO:0000313" key="3">
    <source>
        <dbReference type="Proteomes" id="UP001153636"/>
    </source>
</evidence>
<dbReference type="GO" id="GO:0030424">
    <property type="term" value="C:axon"/>
    <property type="evidence" value="ECO:0007669"/>
    <property type="project" value="TreeGrafter"/>
</dbReference>
<evidence type="ECO:0000259" key="1">
    <source>
        <dbReference type="Pfam" id="PF14649"/>
    </source>
</evidence>
<dbReference type="OrthoDB" id="2018754at2759"/>
<name>A0A9P0CSH7_9CUCU</name>
<dbReference type="GO" id="GO:0008088">
    <property type="term" value="P:axo-dendritic transport"/>
    <property type="evidence" value="ECO:0007669"/>
    <property type="project" value="TreeGrafter"/>
</dbReference>
<dbReference type="GO" id="GO:0007409">
    <property type="term" value="P:axonogenesis"/>
    <property type="evidence" value="ECO:0007669"/>
    <property type="project" value="TreeGrafter"/>
</dbReference>
<dbReference type="Proteomes" id="UP001153636">
    <property type="component" value="Chromosome 3"/>
</dbReference>
<dbReference type="GO" id="GO:0005737">
    <property type="term" value="C:cytoplasm"/>
    <property type="evidence" value="ECO:0007669"/>
    <property type="project" value="TreeGrafter"/>
</dbReference>
<dbReference type="PANTHER" id="PTHR13650">
    <property type="entry name" value="SPATACSIN"/>
    <property type="match status" value="1"/>
</dbReference>
<feature type="domain" description="Spatacsin C-terminal" evidence="1">
    <location>
        <begin position="1395"/>
        <end position="1713"/>
    </location>
</feature>
<keyword evidence="3" id="KW-1185">Reference proteome</keyword>
<dbReference type="InterPro" id="IPR028107">
    <property type="entry name" value="Spatacsin_C_dom"/>
</dbReference>
<dbReference type="GO" id="GO:0048489">
    <property type="term" value="P:synaptic vesicle transport"/>
    <property type="evidence" value="ECO:0007669"/>
    <property type="project" value="TreeGrafter"/>
</dbReference>
<accession>A0A9P0CSH7</accession>